<dbReference type="RefSeq" id="WP_162219700.1">
    <property type="nucleotide sequence ID" value="NZ_JAAEHK010000024.1"/>
</dbReference>
<dbReference type="GO" id="GO:0016787">
    <property type="term" value="F:hydrolase activity"/>
    <property type="evidence" value="ECO:0007669"/>
    <property type="project" value="UniProtKB-KW"/>
</dbReference>
<dbReference type="GO" id="GO:0016020">
    <property type="term" value="C:membrane"/>
    <property type="evidence" value="ECO:0007669"/>
    <property type="project" value="TreeGrafter"/>
</dbReference>
<evidence type="ECO:0000313" key="4">
    <source>
        <dbReference type="Proteomes" id="UP000480312"/>
    </source>
</evidence>
<evidence type="ECO:0000259" key="2">
    <source>
        <dbReference type="Pfam" id="PF12697"/>
    </source>
</evidence>
<dbReference type="InterPro" id="IPR050266">
    <property type="entry name" value="AB_hydrolase_sf"/>
</dbReference>
<dbReference type="SUPFAM" id="SSF53474">
    <property type="entry name" value="alpha/beta-Hydrolases"/>
    <property type="match status" value="1"/>
</dbReference>
<dbReference type="Gene3D" id="3.40.50.1820">
    <property type="entry name" value="alpha/beta hydrolase"/>
    <property type="match status" value="1"/>
</dbReference>
<gene>
    <name evidence="3" type="ORF">GPL32_15190</name>
</gene>
<dbReference type="Proteomes" id="UP000480312">
    <property type="component" value="Unassembled WGS sequence"/>
</dbReference>
<evidence type="ECO:0000313" key="3">
    <source>
        <dbReference type="EMBL" id="NDL71848.1"/>
    </source>
</evidence>
<dbReference type="PANTHER" id="PTHR43798">
    <property type="entry name" value="MONOACYLGLYCEROL LIPASE"/>
    <property type="match status" value="1"/>
</dbReference>
<dbReference type="InterPro" id="IPR000073">
    <property type="entry name" value="AB_hydrolase_1"/>
</dbReference>
<reference evidence="3 4" key="1">
    <citation type="submission" date="2020-01" db="EMBL/GenBank/DDBJ databases">
        <title>Whole genome sequencing of Halomonas alkaliphila strain LS44.</title>
        <authorList>
            <person name="Kumar S."/>
            <person name="Paul D."/>
            <person name="Shouche Y."/>
            <person name="Suryavanshi M.V."/>
        </authorList>
    </citation>
    <scope>NUCLEOTIDE SEQUENCE [LARGE SCALE GENOMIC DNA]</scope>
    <source>
        <strain evidence="3 4">LS44</strain>
    </source>
</reference>
<dbReference type="OrthoDB" id="9780744at2"/>
<dbReference type="EMBL" id="JAAEHK010000024">
    <property type="protein sequence ID" value="NDL71848.1"/>
    <property type="molecule type" value="Genomic_DNA"/>
</dbReference>
<organism evidence="3 4">
    <name type="scientific">Vreelandella alkaliphila</name>
    <dbReference type="NCBI Taxonomy" id="272774"/>
    <lineage>
        <taxon>Bacteria</taxon>
        <taxon>Pseudomonadati</taxon>
        <taxon>Pseudomonadota</taxon>
        <taxon>Gammaproteobacteria</taxon>
        <taxon>Oceanospirillales</taxon>
        <taxon>Halomonadaceae</taxon>
        <taxon>Vreelandella</taxon>
    </lineage>
</organism>
<feature type="domain" description="AB hydrolase-1" evidence="2">
    <location>
        <begin position="11"/>
        <end position="230"/>
    </location>
</feature>
<protein>
    <submittedName>
        <fullName evidence="3">Alpha/beta fold hydrolase</fullName>
    </submittedName>
</protein>
<dbReference type="AlphaFoldDB" id="A0A7C9NR37"/>
<proteinExistence type="predicted"/>
<sequence length="246" mass="26433">MSCLDAAPLHLVLLSGWGVDQRIWQPLEHHWPAHSKVHTVDWPGYGDTPALAEPATLDTLASAMADQLPSNAVWVGWSLGGLLASALLDKLPAPRGLVLIGTGEQFCSDDGVSKAELASFQRAFSRDPDATWRHFLRWQTQGEPNARHAHQQLRAMLGDTPSATLSTLSQGLHWLASLDNTQCLQEAPCPVIQLVGEHDPLVASGIRAQAINLAHAGHCPMLSQPAQLVATIASQAALVTKEHVCT</sequence>
<dbReference type="InterPro" id="IPR029058">
    <property type="entry name" value="AB_hydrolase_fold"/>
</dbReference>
<name>A0A7C9NR37_9GAMM</name>
<keyword evidence="1 3" id="KW-0378">Hydrolase</keyword>
<accession>A0A7C9NR37</accession>
<comment type="caution">
    <text evidence="3">The sequence shown here is derived from an EMBL/GenBank/DDBJ whole genome shotgun (WGS) entry which is preliminary data.</text>
</comment>
<dbReference type="PANTHER" id="PTHR43798:SF31">
    <property type="entry name" value="AB HYDROLASE SUPERFAMILY PROTEIN YCLE"/>
    <property type="match status" value="1"/>
</dbReference>
<evidence type="ECO:0000256" key="1">
    <source>
        <dbReference type="ARBA" id="ARBA00022801"/>
    </source>
</evidence>
<dbReference type="Pfam" id="PF12697">
    <property type="entry name" value="Abhydrolase_6"/>
    <property type="match status" value="1"/>
</dbReference>